<feature type="transmembrane region" description="Helical" evidence="6">
    <location>
        <begin position="25"/>
        <end position="49"/>
    </location>
</feature>
<proteinExistence type="predicted"/>
<feature type="transmembrane region" description="Helical" evidence="6">
    <location>
        <begin position="305"/>
        <end position="327"/>
    </location>
</feature>
<evidence type="ECO:0000313" key="8">
    <source>
        <dbReference type="EMBL" id="MCV7424440.1"/>
    </source>
</evidence>
<dbReference type="Gene3D" id="1.20.1250.20">
    <property type="entry name" value="MFS general substrate transporter like domains"/>
    <property type="match status" value="1"/>
</dbReference>
<feature type="transmembrane region" description="Helical" evidence="6">
    <location>
        <begin position="409"/>
        <end position="433"/>
    </location>
</feature>
<feature type="transmembrane region" description="Helical" evidence="6">
    <location>
        <begin position="279"/>
        <end position="298"/>
    </location>
</feature>
<evidence type="ECO:0000313" key="9">
    <source>
        <dbReference type="Proteomes" id="UP001141629"/>
    </source>
</evidence>
<name>A0A9X2ZAC3_9MYCO</name>
<feature type="transmembrane region" description="Helical" evidence="6">
    <location>
        <begin position="150"/>
        <end position="173"/>
    </location>
</feature>
<sequence length="471" mass="47730">MTQTDDTQSDVPAAGWRELLGPRHLGASTVLAGGVALYATNEFLTISLMPNAVAEIGGQRLYAWVTTVYLVASVVAATTVSSVLTRLGPRGAYLSGLGVFAVGSVWCAVAPSMEMLLLGRVVQGAAGGLLAGLGYAVINTALPQALWTKASALVSAMWGVGTVVGPAAGGLFAQFSSWRWAFGVLAVLTVAMAALVPFALPGRAAGVERPAADRIPVWSLALLGAAALAISVAGIARNVAVTGGLLVLGVVLVVVFLVVDRSTTASVLPPTAFRPGPLKWVYLTLGMLMAATMTDMYVPLFGQRLAHLTPVAAGFLGVSLSVGWTVGEIASASLTKVRVIVATVAGAPLLMACGLAIAAVSQVEDASVVLVAVWVLALLIAGTGIGVAWPHLSAWAMGSSDDPSEGRTAAAAINTVQLICGAFGAGVAGVVVNLTDRGDATAARWLFASMAVLAALGCVASYRASRGRTTV</sequence>
<feature type="transmembrane region" description="Helical" evidence="6">
    <location>
        <begin position="215"/>
        <end position="232"/>
    </location>
</feature>
<reference evidence="8" key="1">
    <citation type="submission" date="2020-07" db="EMBL/GenBank/DDBJ databases">
        <authorList>
            <person name="Pettersson B.M.F."/>
            <person name="Behra P.R.K."/>
            <person name="Ramesh M."/>
            <person name="Das S."/>
            <person name="Dasgupta S."/>
            <person name="Kirsebom L.A."/>
        </authorList>
    </citation>
    <scope>NUCLEOTIDE SEQUENCE</scope>
    <source>
        <strain evidence="8">DSM 44838</strain>
    </source>
</reference>
<feature type="transmembrane region" description="Helical" evidence="6">
    <location>
        <begin position="180"/>
        <end position="200"/>
    </location>
</feature>
<feature type="transmembrane region" description="Helical" evidence="6">
    <location>
        <begin position="91"/>
        <end position="110"/>
    </location>
</feature>
<dbReference type="AlphaFoldDB" id="A0A9X2ZAC3"/>
<dbReference type="EMBL" id="JACKVK010000015">
    <property type="protein sequence ID" value="MCV7424440.1"/>
    <property type="molecule type" value="Genomic_DNA"/>
</dbReference>
<dbReference type="InterPro" id="IPR011701">
    <property type="entry name" value="MFS"/>
</dbReference>
<accession>A0A9X2ZAC3</accession>
<feature type="transmembrane region" description="Helical" evidence="6">
    <location>
        <begin position="339"/>
        <end position="360"/>
    </location>
</feature>
<evidence type="ECO:0000256" key="1">
    <source>
        <dbReference type="ARBA" id="ARBA00004651"/>
    </source>
</evidence>
<comment type="caution">
    <text evidence="8">The sequence shown here is derived from an EMBL/GenBank/DDBJ whole genome shotgun (WGS) entry which is preliminary data.</text>
</comment>
<organism evidence="8 9">
    <name type="scientific">Mycobacterium yunnanensis</name>
    <dbReference type="NCBI Taxonomy" id="368477"/>
    <lineage>
        <taxon>Bacteria</taxon>
        <taxon>Bacillati</taxon>
        <taxon>Actinomycetota</taxon>
        <taxon>Actinomycetes</taxon>
        <taxon>Mycobacteriales</taxon>
        <taxon>Mycobacteriaceae</taxon>
        <taxon>Mycobacterium</taxon>
    </lineage>
</organism>
<dbReference type="InterPro" id="IPR036259">
    <property type="entry name" value="MFS_trans_sf"/>
</dbReference>
<keyword evidence="9" id="KW-1185">Reference proteome</keyword>
<dbReference type="Pfam" id="PF07690">
    <property type="entry name" value="MFS_1"/>
    <property type="match status" value="1"/>
</dbReference>
<keyword evidence="3 6" id="KW-0812">Transmembrane</keyword>
<feature type="transmembrane region" description="Helical" evidence="6">
    <location>
        <begin position="117"/>
        <end position="138"/>
    </location>
</feature>
<gene>
    <name evidence="8" type="ORF">H7K45_28235</name>
</gene>
<keyword evidence="2" id="KW-0813">Transport</keyword>
<dbReference type="PANTHER" id="PTHR23501">
    <property type="entry name" value="MAJOR FACILITATOR SUPERFAMILY"/>
    <property type="match status" value="1"/>
</dbReference>
<feature type="transmembrane region" description="Helical" evidence="6">
    <location>
        <begin position="367"/>
        <end position="389"/>
    </location>
</feature>
<feature type="transmembrane region" description="Helical" evidence="6">
    <location>
        <begin position="61"/>
        <end position="85"/>
    </location>
</feature>
<evidence type="ECO:0000256" key="4">
    <source>
        <dbReference type="ARBA" id="ARBA00022989"/>
    </source>
</evidence>
<evidence type="ECO:0000259" key="7">
    <source>
        <dbReference type="PROSITE" id="PS50850"/>
    </source>
</evidence>
<dbReference type="GO" id="GO:0005886">
    <property type="term" value="C:plasma membrane"/>
    <property type="evidence" value="ECO:0007669"/>
    <property type="project" value="UniProtKB-SubCell"/>
</dbReference>
<evidence type="ECO:0000256" key="5">
    <source>
        <dbReference type="ARBA" id="ARBA00023136"/>
    </source>
</evidence>
<dbReference type="PROSITE" id="PS50850">
    <property type="entry name" value="MFS"/>
    <property type="match status" value="1"/>
</dbReference>
<evidence type="ECO:0000256" key="6">
    <source>
        <dbReference type="SAM" id="Phobius"/>
    </source>
</evidence>
<feature type="domain" description="Major facilitator superfamily (MFS) profile" evidence="7">
    <location>
        <begin position="27"/>
        <end position="466"/>
    </location>
</feature>
<reference evidence="8" key="2">
    <citation type="journal article" date="2022" name="BMC Genomics">
        <title>Comparative genome analysis of mycobacteria focusing on tRNA and non-coding RNA.</title>
        <authorList>
            <person name="Behra P.R.K."/>
            <person name="Pettersson B.M.F."/>
            <person name="Ramesh M."/>
            <person name="Das S."/>
            <person name="Dasgupta S."/>
            <person name="Kirsebom L.A."/>
        </authorList>
    </citation>
    <scope>NUCLEOTIDE SEQUENCE</scope>
    <source>
        <strain evidence="8">DSM 44838</strain>
    </source>
</reference>
<dbReference type="SUPFAM" id="SSF103473">
    <property type="entry name" value="MFS general substrate transporter"/>
    <property type="match status" value="1"/>
</dbReference>
<keyword evidence="5 6" id="KW-0472">Membrane</keyword>
<evidence type="ECO:0000256" key="3">
    <source>
        <dbReference type="ARBA" id="ARBA00022692"/>
    </source>
</evidence>
<dbReference type="PANTHER" id="PTHR23501:SF154">
    <property type="entry name" value="MULTIDRUG-EFFLUX TRANSPORTER RV1634-RELATED"/>
    <property type="match status" value="1"/>
</dbReference>
<dbReference type="Gene3D" id="1.20.1720.10">
    <property type="entry name" value="Multidrug resistance protein D"/>
    <property type="match status" value="1"/>
</dbReference>
<keyword evidence="4 6" id="KW-1133">Transmembrane helix</keyword>
<comment type="subcellular location">
    <subcellularLocation>
        <location evidence="1">Cell membrane</location>
        <topology evidence="1">Multi-pass membrane protein</topology>
    </subcellularLocation>
</comment>
<feature type="transmembrane region" description="Helical" evidence="6">
    <location>
        <begin position="239"/>
        <end position="259"/>
    </location>
</feature>
<dbReference type="GO" id="GO:0022857">
    <property type="term" value="F:transmembrane transporter activity"/>
    <property type="evidence" value="ECO:0007669"/>
    <property type="project" value="InterPro"/>
</dbReference>
<evidence type="ECO:0000256" key="2">
    <source>
        <dbReference type="ARBA" id="ARBA00022448"/>
    </source>
</evidence>
<feature type="transmembrane region" description="Helical" evidence="6">
    <location>
        <begin position="445"/>
        <end position="464"/>
    </location>
</feature>
<dbReference type="InterPro" id="IPR020846">
    <property type="entry name" value="MFS_dom"/>
</dbReference>
<dbReference type="RefSeq" id="WP_263999510.1">
    <property type="nucleotide sequence ID" value="NZ_JACKVK010000015.1"/>
</dbReference>
<dbReference type="Proteomes" id="UP001141629">
    <property type="component" value="Unassembled WGS sequence"/>
</dbReference>
<protein>
    <submittedName>
        <fullName evidence="8">MFS transporter</fullName>
    </submittedName>
</protein>